<evidence type="ECO:0000313" key="3">
    <source>
        <dbReference type="Proteomes" id="UP001166784"/>
    </source>
</evidence>
<dbReference type="Proteomes" id="UP001166784">
    <property type="component" value="Unassembled WGS sequence"/>
</dbReference>
<reference evidence="2" key="2">
    <citation type="journal article" date="2023" name="Int. J. Syst. Evol. Microbiol.">
        <title>Streptomyces marispadix sp. nov., isolated from marine beach sediment of the Northern Coast of Portugal.</title>
        <authorList>
            <person name="dos Santos J.D.N."/>
            <person name="Vitorino I.R."/>
            <person name="Kallscheuer N."/>
            <person name="Srivastava A."/>
            <person name="Krautwurst S."/>
            <person name="Marz M."/>
            <person name="Jogler C."/>
            <person name="Lobo Da Cunha A."/>
            <person name="Catita J."/>
            <person name="Goncalves H."/>
            <person name="Gonzalez I."/>
            <person name="Reyes F."/>
            <person name="Lage O.M."/>
        </authorList>
    </citation>
    <scope>NUCLEOTIDE SEQUENCE</scope>
    <source>
        <strain evidence="2">M600PL45_2</strain>
    </source>
</reference>
<protein>
    <recommendedName>
        <fullName evidence="4">30S ribosomal protein S27ae</fullName>
    </recommendedName>
</protein>
<feature type="region of interest" description="Disordered" evidence="1">
    <location>
        <begin position="1"/>
        <end position="31"/>
    </location>
</feature>
<organism evidence="2 3">
    <name type="scientific">Streptomyces marispadix</name>
    <dbReference type="NCBI Taxonomy" id="2922868"/>
    <lineage>
        <taxon>Bacteria</taxon>
        <taxon>Bacillati</taxon>
        <taxon>Actinomycetota</taxon>
        <taxon>Actinomycetes</taxon>
        <taxon>Kitasatosporales</taxon>
        <taxon>Streptomycetaceae</taxon>
        <taxon>Streptomyces</taxon>
    </lineage>
</organism>
<feature type="compositionally biased region" description="Basic residues" evidence="1">
    <location>
        <begin position="21"/>
        <end position="31"/>
    </location>
</feature>
<evidence type="ECO:0000313" key="2">
    <source>
        <dbReference type="EMBL" id="MCH6160849.1"/>
    </source>
</evidence>
<dbReference type="EMBL" id="JAKWJU010000002">
    <property type="protein sequence ID" value="MCH6160849.1"/>
    <property type="molecule type" value="Genomic_DNA"/>
</dbReference>
<dbReference type="RefSeq" id="WP_241058874.1">
    <property type="nucleotide sequence ID" value="NZ_JAKWJU010000002.1"/>
</dbReference>
<proteinExistence type="predicted"/>
<name>A0ABS9SX44_9ACTN</name>
<evidence type="ECO:0008006" key="4">
    <source>
        <dbReference type="Google" id="ProtNLM"/>
    </source>
</evidence>
<feature type="compositionally biased region" description="Basic and acidic residues" evidence="1">
    <location>
        <begin position="9"/>
        <end position="20"/>
    </location>
</feature>
<evidence type="ECO:0000256" key="1">
    <source>
        <dbReference type="SAM" id="MobiDB-lite"/>
    </source>
</evidence>
<accession>A0ABS9SX44</accession>
<keyword evidence="3" id="KW-1185">Reference proteome</keyword>
<comment type="caution">
    <text evidence="2">The sequence shown here is derived from an EMBL/GenBank/DDBJ whole genome shotgun (WGS) entry which is preliminary data.</text>
</comment>
<gene>
    <name evidence="2" type="ORF">MMA15_10690</name>
</gene>
<sequence length="46" mass="5000">MTSATKPKRGGETARREPKRPCPHPGSTKKVKGKICCAECGVQLYL</sequence>
<reference evidence="2" key="1">
    <citation type="submission" date="2022-03" db="EMBL/GenBank/DDBJ databases">
        <authorList>
            <person name="Santos J.D.N."/>
            <person name="Kallscheuer N."/>
            <person name="Jogler C."/>
            <person name="Lage O.M."/>
        </authorList>
    </citation>
    <scope>NUCLEOTIDE SEQUENCE</scope>
    <source>
        <strain evidence="2">M600PL45_2</strain>
    </source>
</reference>